<evidence type="ECO:0000313" key="1">
    <source>
        <dbReference type="EMBL" id="OEG74153.1"/>
    </source>
</evidence>
<dbReference type="AlphaFoldDB" id="A0A1E5IW77"/>
<dbReference type="EMBL" id="MCBT01000024">
    <property type="protein sequence ID" value="OEG74153.1"/>
    <property type="molecule type" value="Genomic_DNA"/>
</dbReference>
<proteinExistence type="predicted"/>
<reference evidence="1 2" key="1">
    <citation type="submission" date="2016-07" db="EMBL/GenBank/DDBJ databases">
        <title>Whole-genome of two Shewanella species isolated from a digestive organ of sea cucumber Apostichopus japonicus Selenka 1867.</title>
        <authorList>
            <person name="Hong H.-H."/>
            <person name="Choi H."/>
            <person name="Cheon S."/>
            <person name="Oh J.-S."/>
            <person name="Lee H.-G."/>
            <person name="Park C."/>
        </authorList>
    </citation>
    <scope>NUCLEOTIDE SEQUENCE [LARGE SCALE GENOMIC DNA]</scope>
    <source>
        <strain evidence="1 2">CSB03KR</strain>
    </source>
</reference>
<dbReference type="RefSeq" id="WP_069670953.1">
    <property type="nucleotide sequence ID" value="NZ_MCBT01000024.1"/>
</dbReference>
<protein>
    <submittedName>
        <fullName evidence="1">Uncharacterized protein</fullName>
    </submittedName>
</protein>
<name>A0A1E5IW77_SHECO</name>
<comment type="caution">
    <text evidence="1">The sequence shown here is derived from an EMBL/GenBank/DDBJ whole genome shotgun (WGS) entry which is preliminary data.</text>
</comment>
<dbReference type="STRING" id="23.BEL05_00710"/>
<gene>
    <name evidence="1" type="ORF">BEL05_00710</name>
</gene>
<dbReference type="Proteomes" id="UP000095230">
    <property type="component" value="Unassembled WGS sequence"/>
</dbReference>
<dbReference type="OrthoDB" id="9900872at2"/>
<accession>A0A1E5IW77</accession>
<organism evidence="1 2">
    <name type="scientific">Shewanella colwelliana</name>
    <name type="common">Alteromonas colwelliana</name>
    <dbReference type="NCBI Taxonomy" id="23"/>
    <lineage>
        <taxon>Bacteria</taxon>
        <taxon>Pseudomonadati</taxon>
        <taxon>Pseudomonadota</taxon>
        <taxon>Gammaproteobacteria</taxon>
        <taxon>Alteromonadales</taxon>
        <taxon>Shewanellaceae</taxon>
        <taxon>Shewanella</taxon>
    </lineage>
</organism>
<evidence type="ECO:0000313" key="2">
    <source>
        <dbReference type="Proteomes" id="UP000095230"/>
    </source>
</evidence>
<sequence>MSNNLIEQFNFEHLCRVVQHKNGKQYCHTKGIIYSDLHNKFKELSQTVIDNTNYHIVFNNEYYLSDITSFLTVYINDSNRNIDLAISISTLQNIKYLDAILEQFNAKDSIEVYELFSDFFDSNNNENGRDLIIHALTEQYLLLDSEEVQDTLESFISSFLNSNYLQKIKSFFIENYNIQDFTDESLTDCLLSCFEDNYSFEKEMINFSDSHDFSEVEQEISELSSELKQGSLTNRNKLKKGF</sequence>